<accession>A0A074J7U3</accession>
<comment type="similarity">
    <text evidence="3 14">Belongs to the class-II pyridoxal-phosphate-dependent aminotransferase family.</text>
</comment>
<dbReference type="EMBL" id="AUND01000034">
    <property type="protein sequence ID" value="KEO51970.1"/>
    <property type="molecule type" value="Genomic_DNA"/>
</dbReference>
<dbReference type="SUPFAM" id="SSF53383">
    <property type="entry name" value="PLP-dependent transferases"/>
    <property type="match status" value="1"/>
</dbReference>
<protein>
    <recommendedName>
        <fullName evidence="5 15">5-aminolevulinate synthase</fullName>
        <ecNumber evidence="5 15">2.3.1.37</ecNumber>
    </recommendedName>
    <alternativeName>
        <fullName evidence="10 15">5-aminolevulinic acid synthase</fullName>
    </alternativeName>
    <alternativeName>
        <fullName evidence="11 15">Delta-ALA synthase</fullName>
    </alternativeName>
    <alternativeName>
        <fullName evidence="12 15">Delta-aminolevulinate synthase</fullName>
    </alternativeName>
</protein>
<dbReference type="AlphaFoldDB" id="A0A074J7U3"/>
<dbReference type="FunFam" id="3.40.640.10:FF:000006">
    <property type="entry name" value="5-aminolevulinate synthase, mitochondrial"/>
    <property type="match status" value="1"/>
</dbReference>
<comment type="pathway">
    <text evidence="2 15">Porphyrin-containing compound metabolism; protoporphyrin-IX biosynthesis; 5-aminolevulinate from glycine: step 1/1.</text>
</comment>
<dbReference type="EC" id="2.3.1.37" evidence="5 15"/>
<evidence type="ECO:0000256" key="11">
    <source>
        <dbReference type="ARBA" id="ARBA00031945"/>
    </source>
</evidence>
<evidence type="ECO:0000256" key="8">
    <source>
        <dbReference type="ARBA" id="ARBA00023133"/>
    </source>
</evidence>
<evidence type="ECO:0000256" key="15">
    <source>
        <dbReference type="RuleBase" id="RU910713"/>
    </source>
</evidence>
<organism evidence="17 18">
    <name type="scientific">Thioclava pacifica DSM 10166</name>
    <dbReference type="NCBI Taxonomy" id="1353537"/>
    <lineage>
        <taxon>Bacteria</taxon>
        <taxon>Pseudomonadati</taxon>
        <taxon>Pseudomonadota</taxon>
        <taxon>Alphaproteobacteria</taxon>
        <taxon>Rhodobacterales</taxon>
        <taxon>Paracoccaceae</taxon>
        <taxon>Thioclava</taxon>
    </lineage>
</organism>
<reference evidence="17 18" key="1">
    <citation type="submission" date="2013-07" db="EMBL/GenBank/DDBJ databases">
        <title>Thioclava pacifica DSM 10166 Genome Sequencing.</title>
        <authorList>
            <person name="Lai Q."/>
            <person name="Shao Z."/>
        </authorList>
    </citation>
    <scope>NUCLEOTIDE SEQUENCE [LARGE SCALE GENOMIC DNA]</scope>
    <source>
        <strain evidence="17 18">DSM 10166</strain>
    </source>
</reference>
<name>A0A074J7U3_9RHOB</name>
<dbReference type="GO" id="GO:0006782">
    <property type="term" value="P:protoporphyrinogen IX biosynthetic process"/>
    <property type="evidence" value="ECO:0007669"/>
    <property type="project" value="UniProtKB-UniRule"/>
</dbReference>
<keyword evidence="6 15" id="KW-0808">Transferase</keyword>
<dbReference type="PANTHER" id="PTHR13693:SF102">
    <property type="entry name" value="2-AMINO-3-KETOBUTYRATE COENZYME A LIGASE, MITOCHONDRIAL"/>
    <property type="match status" value="1"/>
</dbReference>
<evidence type="ECO:0000256" key="13">
    <source>
        <dbReference type="ARBA" id="ARBA00047654"/>
    </source>
</evidence>
<comment type="caution">
    <text evidence="17">The sequence shown here is derived from an EMBL/GenBank/DDBJ whole genome shotgun (WGS) entry which is preliminary data.</text>
</comment>
<evidence type="ECO:0000313" key="17">
    <source>
        <dbReference type="EMBL" id="KEO51970.1"/>
    </source>
</evidence>
<dbReference type="InterPro" id="IPR015424">
    <property type="entry name" value="PyrdxlP-dep_Trfase"/>
</dbReference>
<comment type="subunit">
    <text evidence="4">Homodimer.</text>
</comment>
<dbReference type="InterPro" id="IPR050087">
    <property type="entry name" value="AON_synthase_class-II"/>
</dbReference>
<dbReference type="Proteomes" id="UP000027432">
    <property type="component" value="Unassembled WGS sequence"/>
</dbReference>
<dbReference type="STRING" id="1353537.TP2_10870"/>
<keyword evidence="8 15" id="KW-0350">Heme biosynthesis</keyword>
<dbReference type="OrthoDB" id="9807157at2"/>
<gene>
    <name evidence="17" type="ORF">TP2_10870</name>
</gene>
<dbReference type="NCBIfam" id="TIGR01821">
    <property type="entry name" value="5aminolev_synth"/>
    <property type="match status" value="1"/>
</dbReference>
<keyword evidence="9 15" id="KW-0012">Acyltransferase</keyword>
<dbReference type="CDD" id="cd06454">
    <property type="entry name" value="KBL_like"/>
    <property type="match status" value="1"/>
</dbReference>
<dbReference type="GO" id="GO:0003870">
    <property type="term" value="F:5-aminolevulinate synthase activity"/>
    <property type="evidence" value="ECO:0007669"/>
    <property type="project" value="UniProtKB-EC"/>
</dbReference>
<dbReference type="GO" id="GO:0030170">
    <property type="term" value="F:pyridoxal phosphate binding"/>
    <property type="evidence" value="ECO:0007669"/>
    <property type="project" value="UniProtKB-UniRule"/>
</dbReference>
<keyword evidence="18" id="KW-1185">Reference proteome</keyword>
<evidence type="ECO:0000259" key="16">
    <source>
        <dbReference type="Pfam" id="PF00155"/>
    </source>
</evidence>
<dbReference type="Pfam" id="PF00155">
    <property type="entry name" value="Aminotran_1_2"/>
    <property type="match status" value="1"/>
</dbReference>
<evidence type="ECO:0000256" key="14">
    <source>
        <dbReference type="RuleBase" id="RU003693"/>
    </source>
</evidence>
<evidence type="ECO:0000256" key="1">
    <source>
        <dbReference type="ARBA" id="ARBA00001933"/>
    </source>
</evidence>
<proteinExistence type="inferred from homology"/>
<dbReference type="PROSITE" id="PS00599">
    <property type="entry name" value="AA_TRANSFER_CLASS_2"/>
    <property type="match status" value="1"/>
</dbReference>
<dbReference type="InterPro" id="IPR004839">
    <property type="entry name" value="Aminotransferase_I/II_large"/>
</dbReference>
<evidence type="ECO:0000256" key="3">
    <source>
        <dbReference type="ARBA" id="ARBA00008392"/>
    </source>
</evidence>
<dbReference type="Gene3D" id="3.40.640.10">
    <property type="entry name" value="Type I PLP-dependent aspartate aminotransferase-like (Major domain)"/>
    <property type="match status" value="1"/>
</dbReference>
<evidence type="ECO:0000256" key="12">
    <source>
        <dbReference type="ARBA" id="ARBA00032773"/>
    </source>
</evidence>
<evidence type="ECO:0000256" key="2">
    <source>
        <dbReference type="ARBA" id="ARBA00005029"/>
    </source>
</evidence>
<evidence type="ECO:0000256" key="6">
    <source>
        <dbReference type="ARBA" id="ARBA00022679"/>
    </source>
</evidence>
<comment type="catalytic activity">
    <reaction evidence="13 15">
        <text>succinyl-CoA + glycine + H(+) = 5-aminolevulinate + CO2 + CoA</text>
        <dbReference type="Rhea" id="RHEA:12921"/>
        <dbReference type="ChEBI" id="CHEBI:15378"/>
        <dbReference type="ChEBI" id="CHEBI:16526"/>
        <dbReference type="ChEBI" id="CHEBI:57287"/>
        <dbReference type="ChEBI" id="CHEBI:57292"/>
        <dbReference type="ChEBI" id="CHEBI:57305"/>
        <dbReference type="ChEBI" id="CHEBI:356416"/>
        <dbReference type="EC" id="2.3.1.37"/>
    </reaction>
</comment>
<dbReference type="UniPathway" id="UPA00251">
    <property type="reaction ID" value="UER00375"/>
</dbReference>
<evidence type="ECO:0000256" key="5">
    <source>
        <dbReference type="ARBA" id="ARBA00013257"/>
    </source>
</evidence>
<dbReference type="Gene3D" id="3.90.1150.10">
    <property type="entry name" value="Aspartate Aminotransferase, domain 1"/>
    <property type="match status" value="1"/>
</dbReference>
<sequence length="409" mass="44343">MDYDRALDQAIGKLHEEGRYRVFIDIEREKGNFPHAVWTKPDGSKQDITIWCGNDYLGMGQHPVVLNAMHEALDATGAGSGGTRNISGTTVYHKRLEAEIADLHGKEAALVFSSAYIANDATLSTLPKLFPGLIIYSDELNHASMIEGIRRNGGAKRVFRHNDVAHLRELLAADDPAAPKLIAFESVYSMDGDFGPISELCDLAEEFNALTYLDEVHAVGMYGPRGAGIAEKLGEMHRIDIFNGTLGKAFGVFGGYIAASAKMVDAVRSYAPGFIFTTSLPPAVAAGAAASIAFLKTAGGQELRDKQQLHAKILKMRLKGMGMPIIDHGSHIVPVIIGDPKHTKALSDMLLEEFGVYVQPINFPTVPRGTERLRFTPSPVHDSGMIDGLVKGMDALWSRCELNRAEASA</sequence>
<comment type="cofactor">
    <cofactor evidence="1 14">
        <name>pyridoxal 5'-phosphate</name>
        <dbReference type="ChEBI" id="CHEBI:597326"/>
    </cofactor>
</comment>
<evidence type="ECO:0000313" key="18">
    <source>
        <dbReference type="Proteomes" id="UP000027432"/>
    </source>
</evidence>
<dbReference type="InterPro" id="IPR015421">
    <property type="entry name" value="PyrdxlP-dep_Trfase_major"/>
</dbReference>
<evidence type="ECO:0000256" key="9">
    <source>
        <dbReference type="ARBA" id="ARBA00023315"/>
    </source>
</evidence>
<feature type="domain" description="Aminotransferase class I/classII large" evidence="16">
    <location>
        <begin position="47"/>
        <end position="391"/>
    </location>
</feature>
<keyword evidence="7 14" id="KW-0663">Pyridoxal phosphate</keyword>
<dbReference type="InterPro" id="IPR015422">
    <property type="entry name" value="PyrdxlP-dep_Trfase_small"/>
</dbReference>
<dbReference type="eggNOG" id="COG0156">
    <property type="taxonomic scope" value="Bacteria"/>
</dbReference>
<dbReference type="InterPro" id="IPR010961">
    <property type="entry name" value="4pyrrol_synth_NH2levulA_synth"/>
</dbReference>
<evidence type="ECO:0000256" key="10">
    <source>
        <dbReference type="ARBA" id="ARBA00031691"/>
    </source>
</evidence>
<dbReference type="InterPro" id="IPR001917">
    <property type="entry name" value="Aminotrans_II_pyridoxalP_BS"/>
</dbReference>
<evidence type="ECO:0000256" key="4">
    <source>
        <dbReference type="ARBA" id="ARBA00011738"/>
    </source>
</evidence>
<dbReference type="PANTHER" id="PTHR13693">
    <property type="entry name" value="CLASS II AMINOTRANSFERASE/8-AMINO-7-OXONONANOATE SYNTHASE"/>
    <property type="match status" value="1"/>
</dbReference>
<dbReference type="RefSeq" id="WP_038078441.1">
    <property type="nucleotide sequence ID" value="NZ_AUND01000034.1"/>
</dbReference>
<evidence type="ECO:0000256" key="7">
    <source>
        <dbReference type="ARBA" id="ARBA00022898"/>
    </source>
</evidence>